<reference evidence="1 2" key="1">
    <citation type="journal article" date="2021" name="Commun. Biol.">
        <title>The genome of Shorea leprosula (Dipterocarpaceae) highlights the ecological relevance of drought in aseasonal tropical rainforests.</title>
        <authorList>
            <person name="Ng K.K.S."/>
            <person name="Kobayashi M.J."/>
            <person name="Fawcett J.A."/>
            <person name="Hatakeyama M."/>
            <person name="Paape T."/>
            <person name="Ng C.H."/>
            <person name="Ang C.C."/>
            <person name="Tnah L.H."/>
            <person name="Lee C.T."/>
            <person name="Nishiyama T."/>
            <person name="Sese J."/>
            <person name="O'Brien M.J."/>
            <person name="Copetti D."/>
            <person name="Mohd Noor M.I."/>
            <person name="Ong R.C."/>
            <person name="Putra M."/>
            <person name="Sireger I.Z."/>
            <person name="Indrioko S."/>
            <person name="Kosugi Y."/>
            <person name="Izuno A."/>
            <person name="Isagi Y."/>
            <person name="Lee S.L."/>
            <person name="Shimizu K.K."/>
        </authorList>
    </citation>
    <scope>NUCLEOTIDE SEQUENCE [LARGE SCALE GENOMIC DNA]</scope>
    <source>
        <strain evidence="1">214</strain>
    </source>
</reference>
<sequence length="35" mass="3863">MCFGQFVKVEVTVHVGVTVHQHCSPVTVHTTRANN</sequence>
<evidence type="ECO:0000313" key="1">
    <source>
        <dbReference type="EMBL" id="GKV07129.1"/>
    </source>
</evidence>
<proteinExistence type="predicted"/>
<dbReference type="Proteomes" id="UP001054252">
    <property type="component" value="Unassembled WGS sequence"/>
</dbReference>
<organism evidence="1 2">
    <name type="scientific">Rubroshorea leprosula</name>
    <dbReference type="NCBI Taxonomy" id="152421"/>
    <lineage>
        <taxon>Eukaryota</taxon>
        <taxon>Viridiplantae</taxon>
        <taxon>Streptophyta</taxon>
        <taxon>Embryophyta</taxon>
        <taxon>Tracheophyta</taxon>
        <taxon>Spermatophyta</taxon>
        <taxon>Magnoliopsida</taxon>
        <taxon>eudicotyledons</taxon>
        <taxon>Gunneridae</taxon>
        <taxon>Pentapetalae</taxon>
        <taxon>rosids</taxon>
        <taxon>malvids</taxon>
        <taxon>Malvales</taxon>
        <taxon>Dipterocarpaceae</taxon>
        <taxon>Rubroshorea</taxon>
    </lineage>
</organism>
<keyword evidence="2" id="KW-1185">Reference proteome</keyword>
<accession>A0AAV5J4N6</accession>
<protein>
    <submittedName>
        <fullName evidence="1">Uncharacterized protein</fullName>
    </submittedName>
</protein>
<evidence type="ECO:0000313" key="2">
    <source>
        <dbReference type="Proteomes" id="UP001054252"/>
    </source>
</evidence>
<dbReference type="AlphaFoldDB" id="A0AAV5J4N6"/>
<name>A0AAV5J4N6_9ROSI</name>
<dbReference type="EMBL" id="BPVZ01000026">
    <property type="protein sequence ID" value="GKV07129.1"/>
    <property type="molecule type" value="Genomic_DNA"/>
</dbReference>
<gene>
    <name evidence="1" type="ORF">SLEP1_g18931</name>
</gene>
<comment type="caution">
    <text evidence="1">The sequence shown here is derived from an EMBL/GenBank/DDBJ whole genome shotgun (WGS) entry which is preliminary data.</text>
</comment>